<comment type="similarity">
    <text evidence="1">Belongs to the RelE toxin family.</text>
</comment>
<name>A0ABS4SIX5_9PROT</name>
<organism evidence="3 4">
    <name type="scientific">Azospirillum rugosum</name>
    <dbReference type="NCBI Taxonomy" id="416170"/>
    <lineage>
        <taxon>Bacteria</taxon>
        <taxon>Pseudomonadati</taxon>
        <taxon>Pseudomonadota</taxon>
        <taxon>Alphaproteobacteria</taxon>
        <taxon>Rhodospirillales</taxon>
        <taxon>Azospirillaceae</taxon>
        <taxon>Azospirillum</taxon>
    </lineage>
</organism>
<keyword evidence="2" id="KW-1277">Toxin-antitoxin system</keyword>
<gene>
    <name evidence="3" type="ORF">J2851_002294</name>
</gene>
<accession>A0ABS4SIX5</accession>
<sequence length="100" mass="11266">MAGIHDYTMRTWGRQSAASIVSKLRAATRVLREHPRIGRLGQEAGTRELTSIFPFVIVYHVSGEDGWSAGRQDDVEILRIWHGAQEREEPAHEDGEVLAE</sequence>
<evidence type="ECO:0000256" key="2">
    <source>
        <dbReference type="ARBA" id="ARBA00022649"/>
    </source>
</evidence>
<evidence type="ECO:0000313" key="4">
    <source>
        <dbReference type="Proteomes" id="UP000781958"/>
    </source>
</evidence>
<dbReference type="Pfam" id="PF05016">
    <property type="entry name" value="ParE_toxin"/>
    <property type="match status" value="1"/>
</dbReference>
<dbReference type="PANTHER" id="PTHR33755">
    <property type="entry name" value="TOXIN PARE1-RELATED"/>
    <property type="match status" value="1"/>
</dbReference>
<dbReference type="EMBL" id="JAGINP010000007">
    <property type="protein sequence ID" value="MBP2292516.1"/>
    <property type="molecule type" value="Genomic_DNA"/>
</dbReference>
<reference evidence="3 4" key="1">
    <citation type="submission" date="2021-03" db="EMBL/GenBank/DDBJ databases">
        <title>Genomic Encyclopedia of Type Strains, Phase III (KMG-III): the genomes of soil and plant-associated and newly described type strains.</title>
        <authorList>
            <person name="Whitman W."/>
        </authorList>
    </citation>
    <scope>NUCLEOTIDE SEQUENCE [LARGE SCALE GENOMIC DNA]</scope>
    <source>
        <strain evidence="3 4">IMMIB AFH-6</strain>
    </source>
</reference>
<evidence type="ECO:0000256" key="1">
    <source>
        <dbReference type="ARBA" id="ARBA00006226"/>
    </source>
</evidence>
<dbReference type="InterPro" id="IPR007712">
    <property type="entry name" value="RelE/ParE_toxin"/>
</dbReference>
<keyword evidence="4" id="KW-1185">Reference proteome</keyword>
<proteinExistence type="inferred from homology"/>
<dbReference type="InterPro" id="IPR051803">
    <property type="entry name" value="TA_system_RelE-like_toxin"/>
</dbReference>
<comment type="caution">
    <text evidence="3">The sequence shown here is derived from an EMBL/GenBank/DDBJ whole genome shotgun (WGS) entry which is preliminary data.</text>
</comment>
<dbReference type="Gene3D" id="3.30.2310.20">
    <property type="entry name" value="RelE-like"/>
    <property type="match status" value="1"/>
</dbReference>
<dbReference type="Proteomes" id="UP000781958">
    <property type="component" value="Unassembled WGS sequence"/>
</dbReference>
<dbReference type="InterPro" id="IPR035093">
    <property type="entry name" value="RelE/ParE_toxin_dom_sf"/>
</dbReference>
<protein>
    <submittedName>
        <fullName evidence="3">Plasmid stabilization system protein ParE</fullName>
    </submittedName>
</protein>
<evidence type="ECO:0000313" key="3">
    <source>
        <dbReference type="EMBL" id="MBP2292516.1"/>
    </source>
</evidence>